<evidence type="ECO:0000256" key="11">
    <source>
        <dbReference type="SAM" id="MobiDB-lite"/>
    </source>
</evidence>
<dbReference type="PROSITE" id="PS00107">
    <property type="entry name" value="PROTEIN_KINASE_ATP"/>
    <property type="match status" value="1"/>
</dbReference>
<dbReference type="InterPro" id="IPR000719">
    <property type="entry name" value="Prot_kinase_dom"/>
</dbReference>
<name>A0A9P4SH71_9PEZI</name>
<feature type="region of interest" description="Disordered" evidence="11">
    <location>
        <begin position="363"/>
        <end position="399"/>
    </location>
</feature>
<dbReference type="AlphaFoldDB" id="A0A9P4SH71"/>
<gene>
    <name evidence="13" type="ORF">M501DRAFT_993630</name>
</gene>
<dbReference type="SUPFAM" id="SSF56112">
    <property type="entry name" value="Protein kinase-like (PK-like)"/>
    <property type="match status" value="1"/>
</dbReference>
<feature type="region of interest" description="Disordered" evidence="11">
    <location>
        <begin position="1"/>
        <end position="44"/>
    </location>
</feature>
<keyword evidence="5 13" id="KW-0418">Kinase</keyword>
<dbReference type="PROSITE" id="PS50011">
    <property type="entry name" value="PROTEIN_KINASE_DOM"/>
    <property type="match status" value="1"/>
</dbReference>
<feature type="compositionally biased region" description="Polar residues" evidence="11">
    <location>
        <begin position="33"/>
        <end position="42"/>
    </location>
</feature>
<evidence type="ECO:0000256" key="7">
    <source>
        <dbReference type="ARBA" id="ARBA00047811"/>
    </source>
</evidence>
<dbReference type="GO" id="GO:0045944">
    <property type="term" value="P:positive regulation of transcription by RNA polymerase II"/>
    <property type="evidence" value="ECO:0007669"/>
    <property type="project" value="TreeGrafter"/>
</dbReference>
<evidence type="ECO:0000256" key="6">
    <source>
        <dbReference type="ARBA" id="ARBA00022840"/>
    </source>
</evidence>
<comment type="catalytic activity">
    <reaction evidence="8">
        <text>L-seryl-[protein] + ATP = O-phospho-L-seryl-[protein] + ADP + H(+)</text>
        <dbReference type="Rhea" id="RHEA:17989"/>
        <dbReference type="Rhea" id="RHEA-COMP:9863"/>
        <dbReference type="Rhea" id="RHEA-COMP:11604"/>
        <dbReference type="ChEBI" id="CHEBI:15378"/>
        <dbReference type="ChEBI" id="CHEBI:29999"/>
        <dbReference type="ChEBI" id="CHEBI:30616"/>
        <dbReference type="ChEBI" id="CHEBI:83421"/>
        <dbReference type="ChEBI" id="CHEBI:456216"/>
        <dbReference type="EC" id="2.7.11.22"/>
    </reaction>
</comment>
<dbReference type="InterPro" id="IPR050108">
    <property type="entry name" value="CDK"/>
</dbReference>
<protein>
    <submittedName>
        <fullName evidence="13">Serine/threonine-protein kinase crk1</fullName>
    </submittedName>
</protein>
<organism evidence="13 14">
    <name type="scientific">Patellaria atrata CBS 101060</name>
    <dbReference type="NCBI Taxonomy" id="1346257"/>
    <lineage>
        <taxon>Eukaryota</taxon>
        <taxon>Fungi</taxon>
        <taxon>Dikarya</taxon>
        <taxon>Ascomycota</taxon>
        <taxon>Pezizomycotina</taxon>
        <taxon>Dothideomycetes</taxon>
        <taxon>Dothideomycetes incertae sedis</taxon>
        <taxon>Patellariales</taxon>
        <taxon>Patellariaceae</taxon>
        <taxon>Patellaria</taxon>
    </lineage>
</organism>
<evidence type="ECO:0000256" key="9">
    <source>
        <dbReference type="PROSITE-ProRule" id="PRU10141"/>
    </source>
</evidence>
<dbReference type="InterPro" id="IPR011009">
    <property type="entry name" value="Kinase-like_dom_sf"/>
</dbReference>
<feature type="binding site" evidence="9">
    <location>
        <position position="95"/>
    </location>
    <ligand>
        <name>ATP</name>
        <dbReference type="ChEBI" id="CHEBI:30616"/>
    </ligand>
</feature>
<dbReference type="GO" id="GO:0005524">
    <property type="term" value="F:ATP binding"/>
    <property type="evidence" value="ECO:0007669"/>
    <property type="project" value="UniProtKB-UniRule"/>
</dbReference>
<dbReference type="GO" id="GO:0008353">
    <property type="term" value="F:RNA polymerase II CTD heptapeptide repeat kinase activity"/>
    <property type="evidence" value="ECO:0007669"/>
    <property type="project" value="TreeGrafter"/>
</dbReference>
<dbReference type="InterPro" id="IPR017441">
    <property type="entry name" value="Protein_kinase_ATP_BS"/>
</dbReference>
<feature type="compositionally biased region" description="Basic residues" evidence="11">
    <location>
        <begin position="16"/>
        <end position="26"/>
    </location>
</feature>
<dbReference type="EMBL" id="MU006089">
    <property type="protein sequence ID" value="KAF2842856.1"/>
    <property type="molecule type" value="Genomic_DNA"/>
</dbReference>
<evidence type="ECO:0000256" key="4">
    <source>
        <dbReference type="ARBA" id="ARBA00022741"/>
    </source>
</evidence>
<keyword evidence="6 9" id="KW-0067">ATP-binding</keyword>
<accession>A0A9P4SH71</accession>
<dbReference type="SMART" id="SM00220">
    <property type="entry name" value="S_TKc"/>
    <property type="match status" value="1"/>
</dbReference>
<keyword evidence="3" id="KW-0808">Transferase</keyword>
<sequence length="412" mass="45914">MAVSPLPLYNASPRSNKTKPLTHRPNPKGSSADAASTPNPKSKASIDGVLDLAERLNAETKSQYIKGKWLGKGTYANVYEAHLKSNPSQLFAIKKMIVGAEAKDGLSMDSIREVKYLQELSHPNIIKLHAVFSSKNQNLNLVLEHLPRGSLEQLISEGDIQYGSADIKAWMGMLARGLHHCHSNFILHRDIKPGNVLVAADGELKLADFGLARSFADPWTRMTYLVITRWYRPPELLFQARHYGSTADVWSVGVIFAELVIRKAWMPGGSDLEQLHLIANVVGLPTEDVWPGVSKLDGYIKLTKDPAAPQTPVQHRQQMQREFALVGPEGVDLLMQMMALDPRKRATAKKVLMHEWWNMEPKPRRKEDLPRKVEKSKEGMADALKRKPGELEGGTGRGDKVARKIDFGAFGR</sequence>
<dbReference type="InterPro" id="IPR008271">
    <property type="entry name" value="Ser/Thr_kinase_AS"/>
</dbReference>
<keyword evidence="2 10" id="KW-0723">Serine/threonine-protein kinase</keyword>
<dbReference type="Pfam" id="PF00069">
    <property type="entry name" value="Pkinase"/>
    <property type="match status" value="1"/>
</dbReference>
<dbReference type="PANTHER" id="PTHR24056:SF0">
    <property type="entry name" value="CYCLIN-DEPENDENT KINASE 7"/>
    <property type="match status" value="1"/>
</dbReference>
<evidence type="ECO:0000256" key="8">
    <source>
        <dbReference type="ARBA" id="ARBA00048367"/>
    </source>
</evidence>
<feature type="compositionally biased region" description="Basic and acidic residues" evidence="11">
    <location>
        <begin position="363"/>
        <end position="390"/>
    </location>
</feature>
<feature type="domain" description="Protein kinase" evidence="12">
    <location>
        <begin position="64"/>
        <end position="357"/>
    </location>
</feature>
<dbReference type="Proteomes" id="UP000799429">
    <property type="component" value="Unassembled WGS sequence"/>
</dbReference>
<dbReference type="GO" id="GO:0070985">
    <property type="term" value="C:transcription factor TFIIK complex"/>
    <property type="evidence" value="ECO:0007669"/>
    <property type="project" value="TreeGrafter"/>
</dbReference>
<dbReference type="OrthoDB" id="1732493at2759"/>
<proteinExistence type="inferred from homology"/>
<dbReference type="GO" id="GO:0004693">
    <property type="term" value="F:cyclin-dependent protein serine/threonine kinase activity"/>
    <property type="evidence" value="ECO:0007669"/>
    <property type="project" value="UniProtKB-EC"/>
</dbReference>
<evidence type="ECO:0000256" key="1">
    <source>
        <dbReference type="ARBA" id="ARBA00006485"/>
    </source>
</evidence>
<dbReference type="GO" id="GO:0005737">
    <property type="term" value="C:cytoplasm"/>
    <property type="evidence" value="ECO:0007669"/>
    <property type="project" value="TreeGrafter"/>
</dbReference>
<dbReference type="PROSITE" id="PS00108">
    <property type="entry name" value="PROTEIN_KINASE_ST"/>
    <property type="match status" value="1"/>
</dbReference>
<evidence type="ECO:0000256" key="10">
    <source>
        <dbReference type="RuleBase" id="RU000304"/>
    </source>
</evidence>
<dbReference type="Gene3D" id="3.30.200.20">
    <property type="entry name" value="Phosphorylase Kinase, domain 1"/>
    <property type="match status" value="1"/>
</dbReference>
<reference evidence="13" key="1">
    <citation type="journal article" date="2020" name="Stud. Mycol.">
        <title>101 Dothideomycetes genomes: a test case for predicting lifestyles and emergence of pathogens.</title>
        <authorList>
            <person name="Haridas S."/>
            <person name="Albert R."/>
            <person name="Binder M."/>
            <person name="Bloem J."/>
            <person name="Labutti K."/>
            <person name="Salamov A."/>
            <person name="Andreopoulos B."/>
            <person name="Baker S."/>
            <person name="Barry K."/>
            <person name="Bills G."/>
            <person name="Bluhm B."/>
            <person name="Cannon C."/>
            <person name="Castanera R."/>
            <person name="Culley D."/>
            <person name="Daum C."/>
            <person name="Ezra D."/>
            <person name="Gonzalez J."/>
            <person name="Henrissat B."/>
            <person name="Kuo A."/>
            <person name="Liang C."/>
            <person name="Lipzen A."/>
            <person name="Lutzoni F."/>
            <person name="Magnuson J."/>
            <person name="Mondo S."/>
            <person name="Nolan M."/>
            <person name="Ohm R."/>
            <person name="Pangilinan J."/>
            <person name="Park H.-J."/>
            <person name="Ramirez L."/>
            <person name="Alfaro M."/>
            <person name="Sun H."/>
            <person name="Tritt A."/>
            <person name="Yoshinaga Y."/>
            <person name="Zwiers L.-H."/>
            <person name="Turgeon B."/>
            <person name="Goodwin S."/>
            <person name="Spatafora J."/>
            <person name="Crous P."/>
            <person name="Grigoriev I."/>
        </authorList>
    </citation>
    <scope>NUCLEOTIDE SEQUENCE</scope>
    <source>
        <strain evidence="13">CBS 101060</strain>
    </source>
</reference>
<comment type="caution">
    <text evidence="13">The sequence shown here is derived from an EMBL/GenBank/DDBJ whole genome shotgun (WGS) entry which is preliminary data.</text>
</comment>
<evidence type="ECO:0000259" key="12">
    <source>
        <dbReference type="PROSITE" id="PS50011"/>
    </source>
</evidence>
<dbReference type="PANTHER" id="PTHR24056">
    <property type="entry name" value="CELL DIVISION PROTEIN KINASE"/>
    <property type="match status" value="1"/>
</dbReference>
<keyword evidence="14" id="KW-1185">Reference proteome</keyword>
<dbReference type="Gene3D" id="1.10.510.10">
    <property type="entry name" value="Transferase(Phosphotransferase) domain 1"/>
    <property type="match status" value="1"/>
</dbReference>
<evidence type="ECO:0000256" key="2">
    <source>
        <dbReference type="ARBA" id="ARBA00022527"/>
    </source>
</evidence>
<evidence type="ECO:0000313" key="13">
    <source>
        <dbReference type="EMBL" id="KAF2842856.1"/>
    </source>
</evidence>
<evidence type="ECO:0000313" key="14">
    <source>
        <dbReference type="Proteomes" id="UP000799429"/>
    </source>
</evidence>
<keyword evidence="4 9" id="KW-0547">Nucleotide-binding</keyword>
<comment type="similarity">
    <text evidence="1">Belongs to the protein kinase superfamily. CMGC Ser/Thr protein kinase family. CDC2/CDKX subfamily.</text>
</comment>
<dbReference type="FunFam" id="1.10.510.10:FF:000624">
    <property type="entry name" value="Mitogen-activated protein kinase"/>
    <property type="match status" value="1"/>
</dbReference>
<evidence type="ECO:0000256" key="3">
    <source>
        <dbReference type="ARBA" id="ARBA00022679"/>
    </source>
</evidence>
<evidence type="ECO:0000256" key="5">
    <source>
        <dbReference type="ARBA" id="ARBA00022777"/>
    </source>
</evidence>
<comment type="catalytic activity">
    <reaction evidence="7">
        <text>L-threonyl-[protein] + ATP = O-phospho-L-threonyl-[protein] + ADP + H(+)</text>
        <dbReference type="Rhea" id="RHEA:46608"/>
        <dbReference type="Rhea" id="RHEA-COMP:11060"/>
        <dbReference type="Rhea" id="RHEA-COMP:11605"/>
        <dbReference type="ChEBI" id="CHEBI:15378"/>
        <dbReference type="ChEBI" id="CHEBI:30013"/>
        <dbReference type="ChEBI" id="CHEBI:30616"/>
        <dbReference type="ChEBI" id="CHEBI:61977"/>
        <dbReference type="ChEBI" id="CHEBI:456216"/>
        <dbReference type="EC" id="2.7.11.22"/>
    </reaction>
</comment>